<dbReference type="GO" id="GO:0043335">
    <property type="term" value="P:protein unfolding"/>
    <property type="evidence" value="ECO:0007669"/>
    <property type="project" value="InterPro"/>
</dbReference>
<dbReference type="Proteomes" id="UP000245539">
    <property type="component" value="Unassembled WGS sequence"/>
</dbReference>
<feature type="compositionally biased region" description="Acidic residues" evidence="8">
    <location>
        <begin position="155"/>
        <end position="172"/>
    </location>
</feature>
<keyword evidence="10" id="KW-0378">Hydrolase</keyword>
<dbReference type="InterPro" id="IPR003593">
    <property type="entry name" value="AAA+_ATPase"/>
</dbReference>
<dbReference type="InterPro" id="IPR041546">
    <property type="entry name" value="ClpA/ClpB_AAA_lid"/>
</dbReference>
<gene>
    <name evidence="10" type="primary">clpA</name>
    <name evidence="10" type="ORF">DKW60_15995</name>
</gene>
<proteinExistence type="inferred from homology"/>
<feature type="region of interest" description="Disordered" evidence="8">
    <location>
        <begin position="155"/>
        <end position="177"/>
    </location>
</feature>
<organism evidence="10 11">
    <name type="scientific">Leucothrix pacifica</name>
    <dbReference type="NCBI Taxonomy" id="1247513"/>
    <lineage>
        <taxon>Bacteria</taxon>
        <taxon>Pseudomonadati</taxon>
        <taxon>Pseudomonadota</taxon>
        <taxon>Gammaproteobacteria</taxon>
        <taxon>Thiotrichales</taxon>
        <taxon>Thiotrichaceae</taxon>
        <taxon>Leucothrix</taxon>
    </lineage>
</organism>
<evidence type="ECO:0000256" key="6">
    <source>
        <dbReference type="PROSITE-ProRule" id="PRU01251"/>
    </source>
</evidence>
<dbReference type="Pfam" id="PF07724">
    <property type="entry name" value="AAA_2"/>
    <property type="match status" value="1"/>
</dbReference>
<dbReference type="InterPro" id="IPR004176">
    <property type="entry name" value="Clp_R_N"/>
</dbReference>
<evidence type="ECO:0000256" key="5">
    <source>
        <dbReference type="ARBA" id="ARBA00023186"/>
    </source>
</evidence>
<dbReference type="CDD" id="cd00009">
    <property type="entry name" value="AAA"/>
    <property type="match status" value="1"/>
</dbReference>
<dbReference type="PROSITE" id="PS51903">
    <property type="entry name" value="CLP_R"/>
    <property type="match status" value="1"/>
</dbReference>
<dbReference type="PANTHER" id="PTHR11638">
    <property type="entry name" value="ATP-DEPENDENT CLP PROTEASE"/>
    <property type="match status" value="1"/>
</dbReference>
<dbReference type="SUPFAM" id="SSF52540">
    <property type="entry name" value="P-loop containing nucleoside triphosphate hydrolases"/>
    <property type="match status" value="2"/>
</dbReference>
<dbReference type="InterPro" id="IPR001270">
    <property type="entry name" value="ClpA/B"/>
</dbReference>
<dbReference type="AlphaFoldDB" id="A0A317C8I7"/>
<dbReference type="EMBL" id="QGKM01000052">
    <property type="protein sequence ID" value="PWQ94904.1"/>
    <property type="molecule type" value="Genomic_DNA"/>
</dbReference>
<dbReference type="PROSITE" id="PS00870">
    <property type="entry name" value="CLPAB_1"/>
    <property type="match status" value="1"/>
</dbReference>
<keyword evidence="5 7" id="KW-0143">Chaperone</keyword>
<name>A0A317C8I7_9GAMM</name>
<dbReference type="PRINTS" id="PR00300">
    <property type="entry name" value="CLPPROTEASEA"/>
</dbReference>
<dbReference type="OrthoDB" id="9803641at2"/>
<dbReference type="GO" id="GO:0008233">
    <property type="term" value="F:peptidase activity"/>
    <property type="evidence" value="ECO:0007669"/>
    <property type="project" value="UniProtKB-KW"/>
</dbReference>
<dbReference type="Gene3D" id="1.10.8.60">
    <property type="match status" value="2"/>
</dbReference>
<dbReference type="GO" id="GO:0005737">
    <property type="term" value="C:cytoplasm"/>
    <property type="evidence" value="ECO:0007669"/>
    <property type="project" value="TreeGrafter"/>
</dbReference>
<dbReference type="NCBIfam" id="TIGR02639">
    <property type="entry name" value="ClpA"/>
    <property type="match status" value="1"/>
</dbReference>
<evidence type="ECO:0000256" key="2">
    <source>
        <dbReference type="ARBA" id="ARBA00022737"/>
    </source>
</evidence>
<sequence length="762" mass="84606">MLSPEVEYSINSLFREANEKHHEFVTVEHLLLSMTRNPSAAETLRACGVNIPMLQQELEGHIEESTPILVEDDGRESRPTIGFQRVLQRAVYHVQASSKEEVTGDSILVAIFGETESHAVYYLARQEMTRLDLVNYISHGIQKDDDISFDSLSIDEEESGSETNNEESEFVEDESKASPLERFASNLNQMAEEGKIDPLIGRDEEVERTVQVLCRRRKNNPLLVGEAGVGKTAIAEGLAKRIVDGEVPEVLADATIYSLDLGALVAGTKYRGDFEKRLKAVLNQIRDEDHAVLFVDEIHIIIGAGATSGGTMDASNLIKPVLASGELKCMGSTTYQEYHSIFEKDRALARRFQKIDVNEPSVPETIKILKGLKSRFEEHHDVKYTMPALESAVELSARYITDRRLPDKAIDVIDEAGANRQLQPKATRKKTISVGDVETIVAKIARIPPKAVSSSDMDVLKSLETNLQRVVFGQDESIKQIVTAIKMARSGLRDDGKPIGSFLFAGPTGVGKTEVTKQLSEHLGIKLLRFDMSEYMERHTVSRLIGAPPGYVGYDEGGLLTDAVNKNPHAVLLLDEVEKAHPDVFNLLLQVMDNGALTDSNGRSVDFRNVILIMTSNAGAQDISRSSMGFTQQDHSMDTSKAIENAFTPEFRNRLDAIVQFNPLPESVITSIVDKFLIRLETQLDEKQVSLVVDDKAKRWLADKGYDIKMGARPMERVIQENIKRPLADEILFGHLVKGGVVKVTVKDDKLSLEFEKEAEPA</sequence>
<dbReference type="Pfam" id="PF00004">
    <property type="entry name" value="AAA"/>
    <property type="match status" value="1"/>
</dbReference>
<dbReference type="InterPro" id="IPR003959">
    <property type="entry name" value="ATPase_AAA_core"/>
</dbReference>
<dbReference type="SMART" id="SM01086">
    <property type="entry name" value="ClpB_D2-small"/>
    <property type="match status" value="1"/>
</dbReference>
<evidence type="ECO:0000256" key="7">
    <source>
        <dbReference type="RuleBase" id="RU004432"/>
    </source>
</evidence>
<dbReference type="InterPro" id="IPR018368">
    <property type="entry name" value="ClpA/B_CS1"/>
</dbReference>
<keyword evidence="10" id="KW-0645">Protease</keyword>
<dbReference type="FunFam" id="3.40.50.300:FF:000025">
    <property type="entry name" value="ATP-dependent Clp protease subunit"/>
    <property type="match status" value="1"/>
</dbReference>
<comment type="caution">
    <text evidence="10">The sequence shown here is derived from an EMBL/GenBank/DDBJ whole genome shotgun (WGS) entry which is preliminary data.</text>
</comment>
<dbReference type="PROSITE" id="PS00871">
    <property type="entry name" value="CLPAB_2"/>
    <property type="match status" value="1"/>
</dbReference>
<dbReference type="CDD" id="cd19499">
    <property type="entry name" value="RecA-like_ClpB_Hsp104-like"/>
    <property type="match status" value="1"/>
</dbReference>
<dbReference type="InterPro" id="IPR050130">
    <property type="entry name" value="ClpA_ClpB"/>
</dbReference>
<keyword evidence="3 7" id="KW-0547">Nucleotide-binding</keyword>
<accession>A0A317C8I7</accession>
<dbReference type="PANTHER" id="PTHR11638:SF111">
    <property type="entry name" value="ATP-DEPENDENT CLP PROTEASE ATP-BINDING SUBUNIT CLPA"/>
    <property type="match status" value="1"/>
</dbReference>
<dbReference type="SUPFAM" id="SSF81923">
    <property type="entry name" value="Double Clp-N motif"/>
    <property type="match status" value="1"/>
</dbReference>
<evidence type="ECO:0000259" key="9">
    <source>
        <dbReference type="PROSITE" id="PS51903"/>
    </source>
</evidence>
<keyword evidence="2 6" id="KW-0677">Repeat</keyword>
<dbReference type="Pfam" id="PF02861">
    <property type="entry name" value="Clp_N"/>
    <property type="match status" value="1"/>
</dbReference>
<dbReference type="GO" id="GO:0034605">
    <property type="term" value="P:cellular response to heat"/>
    <property type="evidence" value="ECO:0007669"/>
    <property type="project" value="TreeGrafter"/>
</dbReference>
<dbReference type="InterPro" id="IPR028299">
    <property type="entry name" value="ClpA/B_CS2"/>
</dbReference>
<evidence type="ECO:0000256" key="8">
    <source>
        <dbReference type="SAM" id="MobiDB-lite"/>
    </source>
</evidence>
<evidence type="ECO:0000256" key="3">
    <source>
        <dbReference type="ARBA" id="ARBA00022741"/>
    </source>
</evidence>
<dbReference type="InterPro" id="IPR036628">
    <property type="entry name" value="Clp_N_dom_sf"/>
</dbReference>
<dbReference type="RefSeq" id="WP_109838666.1">
    <property type="nucleotide sequence ID" value="NZ_QGKM01000052.1"/>
</dbReference>
<dbReference type="GO" id="GO:0006508">
    <property type="term" value="P:proteolysis"/>
    <property type="evidence" value="ECO:0007669"/>
    <property type="project" value="UniProtKB-KW"/>
</dbReference>
<evidence type="ECO:0000256" key="1">
    <source>
        <dbReference type="ARBA" id="ARBA00008675"/>
    </source>
</evidence>
<dbReference type="InterPro" id="IPR027417">
    <property type="entry name" value="P-loop_NTPase"/>
</dbReference>
<reference evidence="10 11" key="1">
    <citation type="submission" date="2018-05" db="EMBL/GenBank/DDBJ databases">
        <title>Leucothrix arctica sp. nov., isolated from Arctic seawater.</title>
        <authorList>
            <person name="Choi A."/>
            <person name="Baek K."/>
        </authorList>
    </citation>
    <scope>NUCLEOTIDE SEQUENCE [LARGE SCALE GENOMIC DNA]</scope>
    <source>
        <strain evidence="10 11">JCM 18388</strain>
    </source>
</reference>
<dbReference type="FunFam" id="3.40.50.300:FF:000010">
    <property type="entry name" value="Chaperone clpB 1, putative"/>
    <property type="match status" value="1"/>
</dbReference>
<keyword evidence="4 7" id="KW-0067">ATP-binding</keyword>
<dbReference type="Gene3D" id="3.40.50.300">
    <property type="entry name" value="P-loop containing nucleotide triphosphate hydrolases"/>
    <property type="match status" value="2"/>
</dbReference>
<keyword evidence="11" id="KW-1185">Reference proteome</keyword>
<dbReference type="Gene3D" id="1.10.1780.10">
    <property type="entry name" value="Clp, N-terminal domain"/>
    <property type="match status" value="1"/>
</dbReference>
<feature type="domain" description="Clp R" evidence="9">
    <location>
        <begin position="1"/>
        <end position="144"/>
    </location>
</feature>
<dbReference type="Pfam" id="PF17871">
    <property type="entry name" value="AAA_lid_9"/>
    <property type="match status" value="1"/>
</dbReference>
<evidence type="ECO:0000313" key="10">
    <source>
        <dbReference type="EMBL" id="PWQ94904.1"/>
    </source>
</evidence>
<evidence type="ECO:0000256" key="4">
    <source>
        <dbReference type="ARBA" id="ARBA00022840"/>
    </source>
</evidence>
<comment type="similarity">
    <text evidence="1 7">Belongs to the ClpA/ClpB family.</text>
</comment>
<evidence type="ECO:0000313" key="11">
    <source>
        <dbReference type="Proteomes" id="UP000245539"/>
    </source>
</evidence>
<dbReference type="GO" id="GO:0005524">
    <property type="term" value="F:ATP binding"/>
    <property type="evidence" value="ECO:0007669"/>
    <property type="project" value="UniProtKB-KW"/>
</dbReference>
<dbReference type="SMART" id="SM00382">
    <property type="entry name" value="AAA"/>
    <property type="match status" value="2"/>
</dbReference>
<dbReference type="Pfam" id="PF10431">
    <property type="entry name" value="ClpB_D2-small"/>
    <property type="match status" value="1"/>
</dbReference>
<dbReference type="InterPro" id="IPR013461">
    <property type="entry name" value="ClpA"/>
</dbReference>
<dbReference type="GO" id="GO:0016887">
    <property type="term" value="F:ATP hydrolysis activity"/>
    <property type="evidence" value="ECO:0007669"/>
    <property type="project" value="InterPro"/>
</dbReference>
<protein>
    <submittedName>
        <fullName evidence="10">ATP-dependent Clp protease ATP-binding subunit ClpA</fullName>
    </submittedName>
</protein>
<dbReference type="InterPro" id="IPR019489">
    <property type="entry name" value="Clp_ATPase_C"/>
</dbReference>